<dbReference type="PANTHER" id="PTHR43396:SF3">
    <property type="entry name" value="FLAVOHEMOPROTEIN"/>
    <property type="match status" value="1"/>
</dbReference>
<comment type="similarity">
    <text evidence="2">In the C-terminal section; belongs to the flavoprotein pyridine nucleotide cytochrome reductase family.</text>
</comment>
<keyword evidence="16" id="KW-1185">Reference proteome</keyword>
<evidence type="ECO:0000256" key="10">
    <source>
        <dbReference type="ARBA" id="ARBA00048649"/>
    </source>
</evidence>
<keyword evidence="8" id="KW-0408">Iron</keyword>
<dbReference type="InterPro" id="IPR008333">
    <property type="entry name" value="Cbr1-like_FAD-bd_dom"/>
</dbReference>
<dbReference type="GO" id="GO:0046872">
    <property type="term" value="F:metal ion binding"/>
    <property type="evidence" value="ECO:0007669"/>
    <property type="project" value="UniProtKB-KW"/>
</dbReference>
<feature type="region of interest" description="Disordered" evidence="12">
    <location>
        <begin position="1"/>
        <end position="55"/>
    </location>
</feature>
<dbReference type="InterPro" id="IPR000971">
    <property type="entry name" value="Globin"/>
</dbReference>
<reference evidence="16" key="1">
    <citation type="journal article" date="2013" name="Nature">
        <title>Pan genome of the phytoplankton Emiliania underpins its global distribution.</title>
        <authorList>
            <person name="Read B.A."/>
            <person name="Kegel J."/>
            <person name="Klute M.J."/>
            <person name="Kuo A."/>
            <person name="Lefebvre S.C."/>
            <person name="Maumus F."/>
            <person name="Mayer C."/>
            <person name="Miller J."/>
            <person name="Monier A."/>
            <person name="Salamov A."/>
            <person name="Young J."/>
            <person name="Aguilar M."/>
            <person name="Claverie J.M."/>
            <person name="Frickenhaus S."/>
            <person name="Gonzalez K."/>
            <person name="Herman E.K."/>
            <person name="Lin Y.C."/>
            <person name="Napier J."/>
            <person name="Ogata H."/>
            <person name="Sarno A.F."/>
            <person name="Shmutz J."/>
            <person name="Schroeder D."/>
            <person name="de Vargas C."/>
            <person name="Verret F."/>
            <person name="von Dassow P."/>
            <person name="Valentin K."/>
            <person name="Van de Peer Y."/>
            <person name="Wheeler G."/>
            <person name="Dacks J.B."/>
            <person name="Delwiche C.F."/>
            <person name="Dyhrman S.T."/>
            <person name="Glockner G."/>
            <person name="John U."/>
            <person name="Richards T."/>
            <person name="Worden A.Z."/>
            <person name="Zhang X."/>
            <person name="Grigoriev I.V."/>
            <person name="Allen A.E."/>
            <person name="Bidle K."/>
            <person name="Borodovsky M."/>
            <person name="Bowler C."/>
            <person name="Brownlee C."/>
            <person name="Cock J.M."/>
            <person name="Elias M."/>
            <person name="Gladyshev V.N."/>
            <person name="Groth M."/>
            <person name="Guda C."/>
            <person name="Hadaegh A."/>
            <person name="Iglesias-Rodriguez M.D."/>
            <person name="Jenkins J."/>
            <person name="Jones B.M."/>
            <person name="Lawson T."/>
            <person name="Leese F."/>
            <person name="Lindquist E."/>
            <person name="Lobanov A."/>
            <person name="Lomsadze A."/>
            <person name="Malik S.B."/>
            <person name="Marsh M.E."/>
            <person name="Mackinder L."/>
            <person name="Mock T."/>
            <person name="Mueller-Roeber B."/>
            <person name="Pagarete A."/>
            <person name="Parker M."/>
            <person name="Probert I."/>
            <person name="Quesneville H."/>
            <person name="Raines C."/>
            <person name="Rensing S.A."/>
            <person name="Riano-Pachon D.M."/>
            <person name="Richier S."/>
            <person name="Rokitta S."/>
            <person name="Shiraiwa Y."/>
            <person name="Soanes D.M."/>
            <person name="van der Giezen M."/>
            <person name="Wahlund T.M."/>
            <person name="Williams B."/>
            <person name="Wilson W."/>
            <person name="Wolfe G."/>
            <person name="Wurch L.L."/>
        </authorList>
    </citation>
    <scope>NUCLEOTIDE SEQUENCE</scope>
</reference>
<dbReference type="InterPro" id="IPR017927">
    <property type="entry name" value="FAD-bd_FR_type"/>
</dbReference>
<dbReference type="EC" id="1.14.12.17" evidence="3"/>
<proteinExistence type="inferred from homology"/>
<evidence type="ECO:0000313" key="15">
    <source>
        <dbReference type="EnsemblProtists" id="EOD37694"/>
    </source>
</evidence>
<evidence type="ECO:0000256" key="1">
    <source>
        <dbReference type="ARBA" id="ARBA00001970"/>
    </source>
</evidence>
<dbReference type="PROSITE" id="PS01033">
    <property type="entry name" value="GLOBIN"/>
    <property type="match status" value="1"/>
</dbReference>
<dbReference type="eggNOG" id="KOG3378">
    <property type="taxonomic scope" value="Eukaryota"/>
</dbReference>
<dbReference type="GO" id="GO:0009636">
    <property type="term" value="P:response to toxic substance"/>
    <property type="evidence" value="ECO:0007669"/>
    <property type="project" value="UniProtKB-KW"/>
</dbReference>
<dbReference type="Pfam" id="PF00970">
    <property type="entry name" value="FAD_binding_6"/>
    <property type="match status" value="1"/>
</dbReference>
<evidence type="ECO:0000256" key="11">
    <source>
        <dbReference type="ARBA" id="ARBA00049433"/>
    </source>
</evidence>
<dbReference type="RefSeq" id="XP_005790123.1">
    <property type="nucleotide sequence ID" value="XM_005790066.1"/>
</dbReference>
<dbReference type="GO" id="GO:0071500">
    <property type="term" value="P:cellular response to nitrosative stress"/>
    <property type="evidence" value="ECO:0007669"/>
    <property type="project" value="TreeGrafter"/>
</dbReference>
<comment type="catalytic activity">
    <reaction evidence="11">
        <text>2 nitric oxide + NADPH + 2 O2 = 2 nitrate + NADP(+) + H(+)</text>
        <dbReference type="Rhea" id="RHEA:19465"/>
        <dbReference type="ChEBI" id="CHEBI:15378"/>
        <dbReference type="ChEBI" id="CHEBI:15379"/>
        <dbReference type="ChEBI" id="CHEBI:16480"/>
        <dbReference type="ChEBI" id="CHEBI:17632"/>
        <dbReference type="ChEBI" id="CHEBI:57783"/>
        <dbReference type="ChEBI" id="CHEBI:58349"/>
        <dbReference type="EC" id="1.14.12.17"/>
    </reaction>
</comment>
<dbReference type="Gene3D" id="1.10.490.10">
    <property type="entry name" value="Globins"/>
    <property type="match status" value="1"/>
</dbReference>
<evidence type="ECO:0000256" key="2">
    <source>
        <dbReference type="ARBA" id="ARBA00006401"/>
    </source>
</evidence>
<dbReference type="PANTHER" id="PTHR43396">
    <property type="entry name" value="FLAVOHEMOPROTEIN"/>
    <property type="match status" value="1"/>
</dbReference>
<accession>A0A0D3KPK9</accession>
<dbReference type="GO" id="GO:0046210">
    <property type="term" value="P:nitric oxide catabolic process"/>
    <property type="evidence" value="ECO:0007669"/>
    <property type="project" value="TreeGrafter"/>
</dbReference>
<feature type="compositionally biased region" description="Gly residues" evidence="12">
    <location>
        <begin position="521"/>
        <end position="530"/>
    </location>
</feature>
<dbReference type="PROSITE" id="PS51384">
    <property type="entry name" value="FAD_FR"/>
    <property type="match status" value="1"/>
</dbReference>
<dbReference type="InterPro" id="IPR017938">
    <property type="entry name" value="Riboflavin_synthase-like_b-brl"/>
</dbReference>
<dbReference type="GO" id="GO:0008941">
    <property type="term" value="F:nitric oxide dioxygenase NAD(P)H activity"/>
    <property type="evidence" value="ECO:0007669"/>
    <property type="project" value="UniProtKB-EC"/>
</dbReference>
<dbReference type="PRINTS" id="PR00409">
    <property type="entry name" value="PHDIOXRDTASE"/>
</dbReference>
<dbReference type="HOGENOM" id="CLU_434420_0_0_1"/>
<dbReference type="GO" id="GO:0019825">
    <property type="term" value="F:oxygen binding"/>
    <property type="evidence" value="ECO:0007669"/>
    <property type="project" value="InterPro"/>
</dbReference>
<feature type="domain" description="Globin" evidence="13">
    <location>
        <begin position="72"/>
        <end position="219"/>
    </location>
</feature>
<dbReference type="Proteomes" id="UP000013827">
    <property type="component" value="Unassembled WGS sequence"/>
</dbReference>
<sequence>MGAELKKCLGGDTAIKPPPAAAKEAPPSAAAAAAAAPEPVAKVETPAPEAPAPAPAKCPLDGMCGERGLPEAMSAETVATVDETAGVVAPHALEITKGFYGEMIESLPQVVLTMFNPAHNVPISTHQPEALAASVVAYASNIKDLSPLLVPGGAVDAINHRHCALEILPDHYPVVHDHLMWSVAKVLGPKLGGEVPAPVVDAWSEAVRFLAKVCIDKEEALYAEYAKRPGGWRGRKDFKVTEIKDAGTDIKSFTFEPVEPQDAGFDFTPGQYLTVKVDPNGDGLTAPRHYTTTSPPGEKYLQCTTKKVAGGVVSTYMHEALKVGDTVKLTPPYGVFTLDQELPTGVLVSAGIGVTPMVNFARALGDKTALVVHVDKTEAAHAFKAEFEPYKTLFKYTDGGARPSVASVAKETIEAAGTGHCFYICGPPAWMKEMQAELLTLGAKKVMCEVFGSQLATGCPFAASAPEAPASTPDAYPVAAAEPEAPAPAPEAPPRRMSSYIKELKEEAPPKAASSRRSGGKSRGSGGGGEPATETTSSKRASGNSARKSGKGSGKGGSAASLSRVPSSEDKERAKMAEAALLGAALGDVGSSKRSSKGSARGSKKSAGEPPAKTPAESPAGPTPASKLDA</sequence>
<dbReference type="SUPFAM" id="SSF52343">
    <property type="entry name" value="Ferredoxin reductase-like, C-terminal NADP-linked domain"/>
    <property type="match status" value="1"/>
</dbReference>
<dbReference type="SUPFAM" id="SSF63380">
    <property type="entry name" value="Riboflavin synthase domain-like"/>
    <property type="match status" value="1"/>
</dbReference>
<dbReference type="EnsemblProtists" id="EOD37694">
    <property type="protein sequence ID" value="EOD37694"/>
    <property type="gene ID" value="EMIHUDRAFT_225281"/>
</dbReference>
<evidence type="ECO:0000313" key="16">
    <source>
        <dbReference type="Proteomes" id="UP000013827"/>
    </source>
</evidence>
<dbReference type="InterPro" id="IPR039261">
    <property type="entry name" value="FNR_nucleotide-bd"/>
</dbReference>
<dbReference type="KEGG" id="ehx:EMIHUDRAFT_225281"/>
<evidence type="ECO:0000256" key="12">
    <source>
        <dbReference type="SAM" id="MobiDB-lite"/>
    </source>
</evidence>
<feature type="compositionally biased region" description="Low complexity" evidence="12">
    <location>
        <begin position="577"/>
        <end position="601"/>
    </location>
</feature>
<feature type="compositionally biased region" description="Basic and acidic residues" evidence="12">
    <location>
        <begin position="567"/>
        <end position="576"/>
    </location>
</feature>
<organism evidence="15 16">
    <name type="scientific">Emiliania huxleyi (strain CCMP1516)</name>
    <dbReference type="NCBI Taxonomy" id="280463"/>
    <lineage>
        <taxon>Eukaryota</taxon>
        <taxon>Haptista</taxon>
        <taxon>Haptophyta</taxon>
        <taxon>Prymnesiophyceae</taxon>
        <taxon>Isochrysidales</taxon>
        <taxon>Noelaerhabdaceae</taxon>
        <taxon>Emiliania</taxon>
    </lineage>
</organism>
<evidence type="ECO:0000256" key="7">
    <source>
        <dbReference type="ARBA" id="ARBA00022857"/>
    </source>
</evidence>
<evidence type="ECO:0000256" key="5">
    <source>
        <dbReference type="ARBA" id="ARBA00022617"/>
    </source>
</evidence>
<evidence type="ECO:0000259" key="14">
    <source>
        <dbReference type="PROSITE" id="PS51384"/>
    </source>
</evidence>
<dbReference type="AlphaFoldDB" id="A0A0D3KPK9"/>
<keyword evidence="4" id="KW-0216">Detoxification</keyword>
<dbReference type="Gene3D" id="2.40.30.10">
    <property type="entry name" value="Translation factors"/>
    <property type="match status" value="1"/>
</dbReference>
<keyword evidence="7" id="KW-0521">NADP</keyword>
<evidence type="ECO:0000256" key="3">
    <source>
        <dbReference type="ARBA" id="ARBA00012229"/>
    </source>
</evidence>
<evidence type="ECO:0000256" key="8">
    <source>
        <dbReference type="ARBA" id="ARBA00023004"/>
    </source>
</evidence>
<reference evidence="15" key="2">
    <citation type="submission" date="2024-10" db="UniProtKB">
        <authorList>
            <consortium name="EnsemblProtists"/>
        </authorList>
    </citation>
    <scope>IDENTIFICATION</scope>
</reference>
<protein>
    <recommendedName>
        <fullName evidence="3">nitric oxide dioxygenase</fullName>
        <ecNumber evidence="3">1.14.12.17</ecNumber>
    </recommendedName>
</protein>
<evidence type="ECO:0000256" key="4">
    <source>
        <dbReference type="ARBA" id="ARBA00022575"/>
    </source>
</evidence>
<evidence type="ECO:0000256" key="6">
    <source>
        <dbReference type="ARBA" id="ARBA00022723"/>
    </source>
</evidence>
<keyword evidence="6" id="KW-0479">Metal-binding</keyword>
<dbReference type="Gene3D" id="3.40.50.80">
    <property type="entry name" value="Nucleotide-binding domain of ferredoxin-NADP reductase (FNR) module"/>
    <property type="match status" value="1"/>
</dbReference>
<dbReference type="SUPFAM" id="SSF46458">
    <property type="entry name" value="Globin-like"/>
    <property type="match status" value="1"/>
</dbReference>
<dbReference type="InterPro" id="IPR012292">
    <property type="entry name" value="Globin/Proto"/>
</dbReference>
<dbReference type="GeneID" id="17282963"/>
<feature type="region of interest" description="Disordered" evidence="12">
    <location>
        <begin position="505"/>
        <end position="630"/>
    </location>
</feature>
<dbReference type="GO" id="GO:0020037">
    <property type="term" value="F:heme binding"/>
    <property type="evidence" value="ECO:0007669"/>
    <property type="project" value="InterPro"/>
</dbReference>
<dbReference type="InterPro" id="IPR009050">
    <property type="entry name" value="Globin-like_sf"/>
</dbReference>
<evidence type="ECO:0000256" key="9">
    <source>
        <dbReference type="ARBA" id="ARBA00023027"/>
    </source>
</evidence>
<comment type="catalytic activity">
    <reaction evidence="10">
        <text>2 nitric oxide + NADH + 2 O2 = 2 nitrate + NAD(+) + H(+)</text>
        <dbReference type="Rhea" id="RHEA:19469"/>
        <dbReference type="ChEBI" id="CHEBI:15378"/>
        <dbReference type="ChEBI" id="CHEBI:15379"/>
        <dbReference type="ChEBI" id="CHEBI:16480"/>
        <dbReference type="ChEBI" id="CHEBI:17632"/>
        <dbReference type="ChEBI" id="CHEBI:57540"/>
        <dbReference type="ChEBI" id="CHEBI:57945"/>
        <dbReference type="EC" id="1.14.12.17"/>
    </reaction>
</comment>
<dbReference type="GO" id="GO:0071949">
    <property type="term" value="F:FAD binding"/>
    <property type="evidence" value="ECO:0007669"/>
    <property type="project" value="TreeGrafter"/>
</dbReference>
<keyword evidence="9" id="KW-0520">NAD</keyword>
<keyword evidence="5" id="KW-0349">Heme</keyword>
<comment type="cofactor">
    <cofactor evidence="1">
        <name>heme b</name>
        <dbReference type="ChEBI" id="CHEBI:60344"/>
    </cofactor>
</comment>
<dbReference type="STRING" id="2903.R1FVY8"/>
<feature type="domain" description="FAD-binding FR-type" evidence="14">
    <location>
        <begin position="233"/>
        <end position="339"/>
    </location>
</feature>
<name>A0A0D3KPK9_EMIH1</name>
<dbReference type="PaxDb" id="2903-EOD37694"/>
<feature type="compositionally biased region" description="Low complexity" evidence="12">
    <location>
        <begin position="21"/>
        <end position="47"/>
    </location>
</feature>
<evidence type="ECO:0000259" key="13">
    <source>
        <dbReference type="PROSITE" id="PS01033"/>
    </source>
</evidence>